<dbReference type="PANTHER" id="PTHR43056:SF5">
    <property type="entry name" value="PEPTIDASE S9 PROLYL OLIGOPEPTIDASE CATALYTIC DOMAIN-CONTAINING PROTEIN"/>
    <property type="match status" value="1"/>
</dbReference>
<dbReference type="SUPFAM" id="SSF69322">
    <property type="entry name" value="Tricorn protease domain 2"/>
    <property type="match status" value="1"/>
</dbReference>
<feature type="region of interest" description="Disordered" evidence="1">
    <location>
        <begin position="82"/>
        <end position="102"/>
    </location>
</feature>
<organism evidence="4 5">
    <name type="scientific">Diacronema lutheri</name>
    <name type="common">Unicellular marine alga</name>
    <name type="synonym">Monochrysis lutheri</name>
    <dbReference type="NCBI Taxonomy" id="2081491"/>
    <lineage>
        <taxon>Eukaryota</taxon>
        <taxon>Haptista</taxon>
        <taxon>Haptophyta</taxon>
        <taxon>Pavlovophyceae</taxon>
        <taxon>Pavlovales</taxon>
        <taxon>Pavlovaceae</taxon>
        <taxon>Diacronema</taxon>
    </lineage>
</organism>
<keyword evidence="2" id="KW-0732">Signal</keyword>
<dbReference type="Pfam" id="PF00326">
    <property type="entry name" value="Peptidase_S9"/>
    <property type="match status" value="1"/>
</dbReference>
<feature type="chain" id="PRO_5035189181" description="Peptidase S9 prolyl oligopeptidase catalytic domain-containing protein" evidence="2">
    <location>
        <begin position="17"/>
        <end position="742"/>
    </location>
</feature>
<evidence type="ECO:0000313" key="4">
    <source>
        <dbReference type="EMBL" id="KAG8470240.1"/>
    </source>
</evidence>
<evidence type="ECO:0000259" key="3">
    <source>
        <dbReference type="Pfam" id="PF00326"/>
    </source>
</evidence>
<gene>
    <name evidence="4" type="ORF">KFE25_008661</name>
</gene>
<feature type="domain" description="Peptidase S9 prolyl oligopeptidase catalytic" evidence="3">
    <location>
        <begin position="515"/>
        <end position="722"/>
    </location>
</feature>
<sequence length="742" mass="78224">MRVCLALALAAASALSKPSHLGRARVHMASTAPYGSWASPITASFITEAGVGLGGLCVGPVSGDLFWVERRPKEGGRSVVCRRAPNDPAASERGGVDVTPAGSNVRTRVHEYGGLAHVIGGASASAEFIVYANFADQRLYRLDVPASGGGDARPPLELTPESAYAEDARYRFADLCLDEPRNRVLCVREDHTDPRPAHVVNEVVAVALDGSGAMEVLASGADFYAAPRLSPDGTKLAYVSWQHPSMPWDATALSVVQLDAAGRPEQGRAPTVVAGASGKASVLQPAWSPRTGELFFVSDEQNGFWNLFCVRNARSTPLGPQWAAQAENVLPMELDFSGPAPGWALGQQGYAFARGTGDVLAAVRLPGEATSTLLVLDGGEGHARSSMHSMAEGGLPFGFGGLASRDDGTLFMLGTSPELPGGIFEWAGLARTGAREAGAVLLASSMLPSLSVDARYVSTPRLLNFPTTDEAGTGVRTAYGFFYAPTNGDFAAPPGELPPLLVKAHGGPTACTGSSFNPAIQFWTSRGFAVMDVDYRGSTGYGRAYRSALAGNWGIVDVEDVCAAATYLAEQGLADARRLCIDGGSAGGFTTLGALAFKNVFAAGCSLYGVADCSALAADTHKFESRYLDGLIGKYPEDKEKYDARSALFSTSTLSCPVLLLQGDEDKIVPPNQAETMHKSLIDKRIPTALKLYKGEQHGFRKAENIQDALNSELFFFSQVLRPSFEPPGVPAFPIDNLATSS</sequence>
<name>A0A8J6CHI3_DIALT</name>
<evidence type="ECO:0000256" key="2">
    <source>
        <dbReference type="SAM" id="SignalP"/>
    </source>
</evidence>
<comment type="caution">
    <text evidence="4">The sequence shown here is derived from an EMBL/GenBank/DDBJ whole genome shotgun (WGS) entry which is preliminary data.</text>
</comment>
<dbReference type="EMBL" id="JAGTXO010000001">
    <property type="protein sequence ID" value="KAG8470240.1"/>
    <property type="molecule type" value="Genomic_DNA"/>
</dbReference>
<evidence type="ECO:0000256" key="1">
    <source>
        <dbReference type="SAM" id="MobiDB-lite"/>
    </source>
</evidence>
<dbReference type="InterPro" id="IPR029058">
    <property type="entry name" value="AB_hydrolase_fold"/>
</dbReference>
<dbReference type="OMA" id="GYTTLCA"/>
<proteinExistence type="predicted"/>
<dbReference type="OrthoDB" id="416344at2759"/>
<accession>A0A8J6CHI3</accession>
<dbReference type="Gene3D" id="3.40.50.1820">
    <property type="entry name" value="alpha/beta hydrolase"/>
    <property type="match status" value="1"/>
</dbReference>
<dbReference type="InterPro" id="IPR050585">
    <property type="entry name" value="Xaa-Pro_dipeptidyl-ppase/CocE"/>
</dbReference>
<dbReference type="Pfam" id="PF07676">
    <property type="entry name" value="PD40"/>
    <property type="match status" value="1"/>
</dbReference>
<dbReference type="InterPro" id="IPR001375">
    <property type="entry name" value="Peptidase_S9_cat"/>
</dbReference>
<dbReference type="PANTHER" id="PTHR43056">
    <property type="entry name" value="PEPTIDASE S9 PROLYL OLIGOPEPTIDASE"/>
    <property type="match status" value="1"/>
</dbReference>
<keyword evidence="5" id="KW-1185">Reference proteome</keyword>
<dbReference type="Gene3D" id="2.120.10.30">
    <property type="entry name" value="TolB, C-terminal domain"/>
    <property type="match status" value="1"/>
</dbReference>
<dbReference type="InterPro" id="IPR011042">
    <property type="entry name" value="6-blade_b-propeller_TolB-like"/>
</dbReference>
<protein>
    <recommendedName>
        <fullName evidence="3">Peptidase S9 prolyl oligopeptidase catalytic domain-containing protein</fullName>
    </recommendedName>
</protein>
<evidence type="ECO:0000313" key="5">
    <source>
        <dbReference type="Proteomes" id="UP000751190"/>
    </source>
</evidence>
<dbReference type="GO" id="GO:0006508">
    <property type="term" value="P:proteolysis"/>
    <property type="evidence" value="ECO:0007669"/>
    <property type="project" value="InterPro"/>
</dbReference>
<dbReference type="Proteomes" id="UP000751190">
    <property type="component" value="Unassembled WGS sequence"/>
</dbReference>
<dbReference type="InterPro" id="IPR011659">
    <property type="entry name" value="WD40"/>
</dbReference>
<dbReference type="SUPFAM" id="SSF53474">
    <property type="entry name" value="alpha/beta-Hydrolases"/>
    <property type="match status" value="1"/>
</dbReference>
<dbReference type="GO" id="GO:0008236">
    <property type="term" value="F:serine-type peptidase activity"/>
    <property type="evidence" value="ECO:0007669"/>
    <property type="project" value="InterPro"/>
</dbReference>
<dbReference type="AlphaFoldDB" id="A0A8J6CHI3"/>
<reference evidence="4" key="1">
    <citation type="submission" date="2021-05" db="EMBL/GenBank/DDBJ databases">
        <title>The genome of the haptophyte Pavlova lutheri (Diacronema luteri, Pavlovales) - a model for lipid biosynthesis in eukaryotic algae.</title>
        <authorList>
            <person name="Hulatt C.J."/>
            <person name="Posewitz M.C."/>
        </authorList>
    </citation>
    <scope>NUCLEOTIDE SEQUENCE</scope>
    <source>
        <strain evidence="4">NIVA-4/92</strain>
    </source>
</reference>
<feature type="signal peptide" evidence="2">
    <location>
        <begin position="1"/>
        <end position="16"/>
    </location>
</feature>